<evidence type="ECO:0008006" key="4">
    <source>
        <dbReference type="Google" id="ProtNLM"/>
    </source>
</evidence>
<evidence type="ECO:0000313" key="2">
    <source>
        <dbReference type="EMBL" id="AZG77469.1"/>
    </source>
</evidence>
<dbReference type="EMBL" id="CP034086">
    <property type="protein sequence ID" value="AZG77469.1"/>
    <property type="molecule type" value="Genomic_DNA"/>
</dbReference>
<dbReference type="KEGG" id="mros:EHO51_12425"/>
<keyword evidence="1" id="KW-0732">Signal</keyword>
<dbReference type="AlphaFoldDB" id="A0A3G8M650"/>
<sequence length="75" mass="8343">MSKLLIFSLSAFIGLAAFNPATARTMDKQRAACERDSHKFCAAEEPNAIAVERCLRTHVNELSSACKRQFRAKGR</sequence>
<proteinExistence type="predicted"/>
<gene>
    <name evidence="2" type="ORF">EHO51_12425</name>
</gene>
<organism evidence="2 3">
    <name type="scientific">Methylocystis rosea</name>
    <dbReference type="NCBI Taxonomy" id="173366"/>
    <lineage>
        <taxon>Bacteria</taxon>
        <taxon>Pseudomonadati</taxon>
        <taxon>Pseudomonadota</taxon>
        <taxon>Alphaproteobacteria</taxon>
        <taxon>Hyphomicrobiales</taxon>
        <taxon>Methylocystaceae</taxon>
        <taxon>Methylocystis</taxon>
    </lineage>
</organism>
<evidence type="ECO:0000313" key="3">
    <source>
        <dbReference type="Proteomes" id="UP000273982"/>
    </source>
</evidence>
<evidence type="ECO:0000256" key="1">
    <source>
        <dbReference type="SAM" id="SignalP"/>
    </source>
</evidence>
<feature type="chain" id="PRO_5018269518" description="Cysteine rich repeat-containing protein" evidence="1">
    <location>
        <begin position="24"/>
        <end position="75"/>
    </location>
</feature>
<protein>
    <recommendedName>
        <fullName evidence="4">Cysteine rich repeat-containing protein</fullName>
    </recommendedName>
</protein>
<dbReference type="RefSeq" id="WP_124739162.1">
    <property type="nucleotide sequence ID" value="NZ_CP034086.1"/>
</dbReference>
<dbReference type="Proteomes" id="UP000273982">
    <property type="component" value="Chromosome"/>
</dbReference>
<name>A0A3G8M650_9HYPH</name>
<accession>A0A3G8M650</accession>
<reference evidence="2 3" key="1">
    <citation type="submission" date="2018-11" db="EMBL/GenBank/DDBJ databases">
        <title>Genome squencing of methanotrophic bacteria isolated from alkaline groundwater in Korea.</title>
        <authorList>
            <person name="Nguyen L.N."/>
        </authorList>
    </citation>
    <scope>NUCLEOTIDE SEQUENCE [LARGE SCALE GENOMIC DNA]</scope>
    <source>
        <strain evidence="2 3">GW6</strain>
    </source>
</reference>
<feature type="signal peptide" evidence="1">
    <location>
        <begin position="1"/>
        <end position="23"/>
    </location>
</feature>